<evidence type="ECO:0000313" key="1">
    <source>
        <dbReference type="EMBL" id="MBT8797797.1"/>
    </source>
</evidence>
<proteinExistence type="predicted"/>
<dbReference type="EMBL" id="JAFLHG010000005">
    <property type="protein sequence ID" value="MBT8797797.1"/>
    <property type="molecule type" value="Genomic_DNA"/>
</dbReference>
<reference evidence="1 2" key="1">
    <citation type="submission" date="2021-03" db="EMBL/GenBank/DDBJ databases">
        <title>Microbacterium pauli sp. nov., isolated from microfiltered milk.</title>
        <authorList>
            <person name="Bellassi P."/>
            <person name="Fontana A."/>
            <person name="Callegari M.L."/>
            <person name="Lorenzo M."/>
            <person name="Cappa F."/>
        </authorList>
    </citation>
    <scope>NUCLEOTIDE SEQUENCE [LARGE SCALE GENOMIC DNA]</scope>
    <source>
        <strain evidence="1 2">DSM 18909</strain>
    </source>
</reference>
<protein>
    <submittedName>
        <fullName evidence="1">Uncharacterized protein</fullName>
    </submittedName>
</protein>
<dbReference type="RefSeq" id="WP_215487039.1">
    <property type="nucleotide sequence ID" value="NZ_BAAAPJ010000005.1"/>
</dbReference>
<gene>
    <name evidence="1" type="ORF">J0P97_06895</name>
</gene>
<dbReference type="Proteomes" id="UP000740605">
    <property type="component" value="Unassembled WGS sequence"/>
</dbReference>
<name>A0ABS5XV45_9MICO</name>
<accession>A0ABS5XV45</accession>
<sequence>MQFAGFSGPVAYPDAATGATITYYNADGTTEGPTSFADGATSPAT</sequence>
<comment type="caution">
    <text evidence="1">The sequence shown here is derived from an EMBL/GenBank/DDBJ whole genome shotgun (WGS) entry which is preliminary data.</text>
</comment>
<organism evidence="1 2">
    <name type="scientific">Microbacterium flavum</name>
    <dbReference type="NCBI Taxonomy" id="415216"/>
    <lineage>
        <taxon>Bacteria</taxon>
        <taxon>Bacillati</taxon>
        <taxon>Actinomycetota</taxon>
        <taxon>Actinomycetes</taxon>
        <taxon>Micrococcales</taxon>
        <taxon>Microbacteriaceae</taxon>
        <taxon>Microbacterium</taxon>
    </lineage>
</organism>
<keyword evidence="2" id="KW-1185">Reference proteome</keyword>
<evidence type="ECO:0000313" key="2">
    <source>
        <dbReference type="Proteomes" id="UP000740605"/>
    </source>
</evidence>